<evidence type="ECO:0000313" key="3">
    <source>
        <dbReference type="EMBL" id="QAY64837.1"/>
    </source>
</evidence>
<dbReference type="Proteomes" id="UP000291758">
    <property type="component" value="Chromosome"/>
</dbReference>
<feature type="compositionally biased region" description="Low complexity" evidence="1">
    <location>
        <begin position="25"/>
        <end position="48"/>
    </location>
</feature>
<keyword evidence="2" id="KW-0732">Signal</keyword>
<feature type="region of interest" description="Disordered" evidence="1">
    <location>
        <begin position="25"/>
        <end position="56"/>
    </location>
</feature>
<dbReference type="AlphaFoldDB" id="A0A4P6EWA5"/>
<feature type="chain" id="PRO_5039100231" description="Lipoprotein" evidence="2">
    <location>
        <begin position="22"/>
        <end position="167"/>
    </location>
</feature>
<keyword evidence="4" id="KW-1185">Reference proteome</keyword>
<gene>
    <name evidence="3" type="ORF">ET495_09840</name>
</gene>
<dbReference type="KEGG" id="xyl:ET495_09840"/>
<reference evidence="3 4" key="1">
    <citation type="submission" date="2019-01" db="EMBL/GenBank/DDBJ databases">
        <title>Genome sequencing of strain 2JSPR-7.</title>
        <authorList>
            <person name="Heo J."/>
            <person name="Kim S.-J."/>
            <person name="Kim J.-S."/>
            <person name="Hong S.-B."/>
            <person name="Kwon S.-W."/>
        </authorList>
    </citation>
    <scope>NUCLEOTIDE SEQUENCE [LARGE SCALE GENOMIC DNA]</scope>
    <source>
        <strain evidence="3 4">2JSPR-7</strain>
    </source>
</reference>
<sequence>MAPLIALTSVLVACLSLTACSSGGSDDAAADSTAATTTVPTDGTTAGSIDAEAPAGDAPVDLSGEWKQTNSNADDSWQAATITDATIQINWVSDNGDTKSLYWAGTFEVPADSADSFTVVSTNDHEQTDAAMLASSDDTKDFTYKDGEISYEVSALGTTTTVRLQRQ</sequence>
<dbReference type="OrthoDB" id="3174999at2"/>
<dbReference type="EMBL" id="CP035495">
    <property type="protein sequence ID" value="QAY64837.1"/>
    <property type="molecule type" value="Genomic_DNA"/>
</dbReference>
<evidence type="ECO:0000256" key="1">
    <source>
        <dbReference type="SAM" id="MobiDB-lite"/>
    </source>
</evidence>
<feature type="signal peptide" evidence="2">
    <location>
        <begin position="1"/>
        <end position="21"/>
    </location>
</feature>
<organism evidence="3 4">
    <name type="scientific">Xylanimonas allomyrinae</name>
    <dbReference type="NCBI Taxonomy" id="2509459"/>
    <lineage>
        <taxon>Bacteria</taxon>
        <taxon>Bacillati</taxon>
        <taxon>Actinomycetota</taxon>
        <taxon>Actinomycetes</taxon>
        <taxon>Micrococcales</taxon>
        <taxon>Promicromonosporaceae</taxon>
        <taxon>Xylanimonas</taxon>
    </lineage>
</organism>
<evidence type="ECO:0008006" key="5">
    <source>
        <dbReference type="Google" id="ProtNLM"/>
    </source>
</evidence>
<evidence type="ECO:0000256" key="2">
    <source>
        <dbReference type="SAM" id="SignalP"/>
    </source>
</evidence>
<proteinExistence type="predicted"/>
<accession>A0A4P6EWA5</accession>
<name>A0A4P6EWA5_9MICO</name>
<evidence type="ECO:0000313" key="4">
    <source>
        <dbReference type="Proteomes" id="UP000291758"/>
    </source>
</evidence>
<protein>
    <recommendedName>
        <fullName evidence="5">Lipoprotein</fullName>
    </recommendedName>
</protein>